<accession>A0A5C3R233</accession>
<dbReference type="PROSITE" id="PS50181">
    <property type="entry name" value="FBOX"/>
    <property type="match status" value="1"/>
</dbReference>
<proteinExistence type="predicted"/>
<dbReference type="SUPFAM" id="SSF81383">
    <property type="entry name" value="F-box domain"/>
    <property type="match status" value="1"/>
</dbReference>
<sequence length="613" mass="69343">MKLDSLPYDLLLTCSRYLDVDDIDSLSQTCRSLHEFAFSRPVYRQLSTSILSQCRPLPLRGFQKIHDLPTSILISSVRRACRQARAWRTRGPLPIPSVPYTGANPYCHFMDLPDGVRSSGAWFRIIDSPPNEEVDWLSPITSKYTLCATKSGKVVCWDISSNSQLSSWEPEEKWELWKCRVEFDERMVYFTMARITNDEEEDDRLMEFILMGLHFPADDRPPEFMQIARFSTMGLVINVFLLDPSARILAAFVYNLDTETICLYLIPDWEKREYVLINTGIACPPSSNWSCIIDGGDVVIHCEESARAIQYFYPVRLLKSYMQQMSSDATVIPAVSARLSPVKILEKQFLSPPCLYRVSPASALEETQERVEEDSDPYPAAHWYPESAHFVRQWWPTVPGIPRMSCTVVLLAHHEVDTQCDKYVLAQHYFRVPIRGAQPTDGTVQNHALLRRDDSVIRPAATLALATPPATPTTSEADIPDDELLRLTYVTDPFRIVCIPDASDIGDDDEADRPRPLCAVDFGHAVWIEYVVEEDAGGGSQSLSKRMRFVTFPPPRLIDGMPVRTPDVPCQVHTLQTPPELDLDTVETVNIDQAQGAVIASVKQGQIFILCYS</sequence>
<dbReference type="OrthoDB" id="3202382at2759"/>
<keyword evidence="3" id="KW-1185">Reference proteome</keyword>
<dbReference type="InterPro" id="IPR001810">
    <property type="entry name" value="F-box_dom"/>
</dbReference>
<dbReference type="AlphaFoldDB" id="A0A5C3R233"/>
<evidence type="ECO:0000259" key="1">
    <source>
        <dbReference type="PROSITE" id="PS50181"/>
    </source>
</evidence>
<dbReference type="Pfam" id="PF12937">
    <property type="entry name" value="F-box-like"/>
    <property type="match status" value="1"/>
</dbReference>
<gene>
    <name evidence="2" type="ORF">BDV98DRAFT_538693</name>
</gene>
<reference evidence="2 3" key="1">
    <citation type="journal article" date="2019" name="Nat. Ecol. Evol.">
        <title>Megaphylogeny resolves global patterns of mushroom evolution.</title>
        <authorList>
            <person name="Varga T."/>
            <person name="Krizsan K."/>
            <person name="Foldi C."/>
            <person name="Dima B."/>
            <person name="Sanchez-Garcia M."/>
            <person name="Sanchez-Ramirez S."/>
            <person name="Szollosi G.J."/>
            <person name="Szarkandi J.G."/>
            <person name="Papp V."/>
            <person name="Albert L."/>
            <person name="Andreopoulos W."/>
            <person name="Angelini C."/>
            <person name="Antonin V."/>
            <person name="Barry K.W."/>
            <person name="Bougher N.L."/>
            <person name="Buchanan P."/>
            <person name="Buyck B."/>
            <person name="Bense V."/>
            <person name="Catcheside P."/>
            <person name="Chovatia M."/>
            <person name="Cooper J."/>
            <person name="Damon W."/>
            <person name="Desjardin D."/>
            <person name="Finy P."/>
            <person name="Geml J."/>
            <person name="Haridas S."/>
            <person name="Hughes K."/>
            <person name="Justo A."/>
            <person name="Karasinski D."/>
            <person name="Kautmanova I."/>
            <person name="Kiss B."/>
            <person name="Kocsube S."/>
            <person name="Kotiranta H."/>
            <person name="LaButti K.M."/>
            <person name="Lechner B.E."/>
            <person name="Liimatainen K."/>
            <person name="Lipzen A."/>
            <person name="Lukacs Z."/>
            <person name="Mihaltcheva S."/>
            <person name="Morgado L.N."/>
            <person name="Niskanen T."/>
            <person name="Noordeloos M.E."/>
            <person name="Ohm R.A."/>
            <person name="Ortiz-Santana B."/>
            <person name="Ovrebo C."/>
            <person name="Racz N."/>
            <person name="Riley R."/>
            <person name="Savchenko A."/>
            <person name="Shiryaev A."/>
            <person name="Soop K."/>
            <person name="Spirin V."/>
            <person name="Szebenyi C."/>
            <person name="Tomsovsky M."/>
            <person name="Tulloss R.E."/>
            <person name="Uehling J."/>
            <person name="Grigoriev I.V."/>
            <person name="Vagvolgyi C."/>
            <person name="Papp T."/>
            <person name="Martin F.M."/>
            <person name="Miettinen O."/>
            <person name="Hibbett D.S."/>
            <person name="Nagy L.G."/>
        </authorList>
    </citation>
    <scope>NUCLEOTIDE SEQUENCE [LARGE SCALE GENOMIC DNA]</scope>
    <source>
        <strain evidence="2 3">CBS 309.79</strain>
    </source>
</reference>
<protein>
    <recommendedName>
        <fullName evidence="1">F-box domain-containing protein</fullName>
    </recommendedName>
</protein>
<dbReference type="InterPro" id="IPR036047">
    <property type="entry name" value="F-box-like_dom_sf"/>
</dbReference>
<name>A0A5C3R233_9AGAR</name>
<dbReference type="Proteomes" id="UP000305067">
    <property type="component" value="Unassembled WGS sequence"/>
</dbReference>
<feature type="domain" description="F-box" evidence="1">
    <location>
        <begin position="1"/>
        <end position="46"/>
    </location>
</feature>
<evidence type="ECO:0000313" key="3">
    <source>
        <dbReference type="Proteomes" id="UP000305067"/>
    </source>
</evidence>
<evidence type="ECO:0000313" key="2">
    <source>
        <dbReference type="EMBL" id="TFL07200.1"/>
    </source>
</evidence>
<organism evidence="2 3">
    <name type="scientific">Pterulicium gracile</name>
    <dbReference type="NCBI Taxonomy" id="1884261"/>
    <lineage>
        <taxon>Eukaryota</taxon>
        <taxon>Fungi</taxon>
        <taxon>Dikarya</taxon>
        <taxon>Basidiomycota</taxon>
        <taxon>Agaricomycotina</taxon>
        <taxon>Agaricomycetes</taxon>
        <taxon>Agaricomycetidae</taxon>
        <taxon>Agaricales</taxon>
        <taxon>Pleurotineae</taxon>
        <taxon>Pterulaceae</taxon>
        <taxon>Pterulicium</taxon>
    </lineage>
</organism>
<dbReference type="EMBL" id="ML178814">
    <property type="protein sequence ID" value="TFL07200.1"/>
    <property type="molecule type" value="Genomic_DNA"/>
</dbReference>